<feature type="chain" id="PRO_5045307588" evidence="1">
    <location>
        <begin position="26"/>
        <end position="328"/>
    </location>
</feature>
<organism evidence="2 3">
    <name type="scientific">Mya arenaria</name>
    <name type="common">Soft-shell clam</name>
    <dbReference type="NCBI Taxonomy" id="6604"/>
    <lineage>
        <taxon>Eukaryota</taxon>
        <taxon>Metazoa</taxon>
        <taxon>Spiralia</taxon>
        <taxon>Lophotrochozoa</taxon>
        <taxon>Mollusca</taxon>
        <taxon>Bivalvia</taxon>
        <taxon>Autobranchia</taxon>
        <taxon>Heteroconchia</taxon>
        <taxon>Euheterodonta</taxon>
        <taxon>Imparidentia</taxon>
        <taxon>Neoheterodontei</taxon>
        <taxon>Myida</taxon>
        <taxon>Myoidea</taxon>
        <taxon>Myidae</taxon>
        <taxon>Mya</taxon>
    </lineage>
</organism>
<dbReference type="Proteomes" id="UP001164746">
    <property type="component" value="Chromosome 15"/>
</dbReference>
<evidence type="ECO:0000313" key="2">
    <source>
        <dbReference type="EMBL" id="WAR28009.1"/>
    </source>
</evidence>
<name>A0ABY7G3Z8_MYAAR</name>
<feature type="signal peptide" evidence="1">
    <location>
        <begin position="1"/>
        <end position="25"/>
    </location>
</feature>
<reference evidence="2" key="1">
    <citation type="submission" date="2022-11" db="EMBL/GenBank/DDBJ databases">
        <title>Centuries of genome instability and evolution in soft-shell clam transmissible cancer (bioRxiv).</title>
        <authorList>
            <person name="Hart S.F.M."/>
            <person name="Yonemitsu M.A."/>
            <person name="Giersch R.M."/>
            <person name="Beal B.F."/>
            <person name="Arriagada G."/>
            <person name="Davis B.W."/>
            <person name="Ostrander E.A."/>
            <person name="Goff S.P."/>
            <person name="Metzger M.J."/>
        </authorList>
    </citation>
    <scope>NUCLEOTIDE SEQUENCE</scope>
    <source>
        <strain evidence="2">MELC-2E11</strain>
        <tissue evidence="2">Siphon/mantle</tissue>
    </source>
</reference>
<keyword evidence="3" id="KW-1185">Reference proteome</keyword>
<evidence type="ECO:0000256" key="1">
    <source>
        <dbReference type="SAM" id="SignalP"/>
    </source>
</evidence>
<dbReference type="EMBL" id="CP111026">
    <property type="protein sequence ID" value="WAR28009.1"/>
    <property type="molecule type" value="Genomic_DNA"/>
</dbReference>
<protein>
    <submittedName>
        <fullName evidence="2">TENX-like protein</fullName>
    </submittedName>
</protein>
<keyword evidence="1" id="KW-0732">Signal</keyword>
<gene>
    <name evidence="2" type="ORF">MAR_013713</name>
</gene>
<evidence type="ECO:0000313" key="3">
    <source>
        <dbReference type="Proteomes" id="UP001164746"/>
    </source>
</evidence>
<proteinExistence type="predicted"/>
<accession>A0ABY7G3Z8</accession>
<sequence length="328" mass="36560">MNQNKMFGLLTCFYTWNILFSVAGGANDDNGYDDYNGYMYDDYSGNDDHNKQTEPSNGIKNSTITQIQSKPCLNCSSHQDCVDGKCLPKCPDGFTGNSCNVRCFERCLSCRRDDPDLCLACKIGWYGYEKKVEGIIEVYNCNSQCPNNCANNTCERRLGHCDSDPGCKSSFHGLKCEKKCSEHCNDGVCARITEECLHGCNGGYRGRKCQCPPSHLCQRCSLDLNKCVKCINGLWGDRCLQSCSPLCLNQTCSTTDGTCVYGCRNKMYGPMCLNDCPSTCDVQTDRPTCYTTDGSCIQTEENAQRQKRNCCHQCDVQSGMDDEVQSYC</sequence>